<accession>A0ABQ3EGN1</accession>
<keyword evidence="2" id="KW-1185">Reference proteome</keyword>
<name>A0ABQ3EGN1_9HYPH</name>
<reference evidence="2" key="1">
    <citation type="journal article" date="2019" name="Int. J. Syst. Evol. Microbiol.">
        <title>The Global Catalogue of Microorganisms (GCM) 10K type strain sequencing project: providing services to taxonomists for standard genome sequencing and annotation.</title>
        <authorList>
            <consortium name="The Broad Institute Genomics Platform"/>
            <consortium name="The Broad Institute Genome Sequencing Center for Infectious Disease"/>
            <person name="Wu L."/>
            <person name="Ma J."/>
        </authorList>
    </citation>
    <scope>NUCLEOTIDE SEQUENCE [LARGE SCALE GENOMIC DNA]</scope>
    <source>
        <strain evidence="2">KCTC 12861</strain>
    </source>
</reference>
<comment type="caution">
    <text evidence="1">The sequence shown here is derived from an EMBL/GenBank/DDBJ whole genome shotgun (WGS) entry which is preliminary data.</text>
</comment>
<protein>
    <recommendedName>
        <fullName evidence="3">Lipoprotein</fullName>
    </recommendedName>
</protein>
<dbReference type="EMBL" id="BMXE01000005">
    <property type="protein sequence ID" value="GHB38666.1"/>
    <property type="molecule type" value="Genomic_DNA"/>
</dbReference>
<sequence length="203" mass="22161">MGTYRILFLIGVFTLSACGTGAETEEMISDADLQNWELFEKACILLKPEERESFLMAEGWQLVPSSAGAELPFMPIGESRRFNLENAKVYRSGSDGGVLITGDFQSADATEASPACSYAVNVQYSSAKFFDENVKKYVFQTYKRDADSYSRSINVSGGVTRTSWLGEAVSASDGKKSIDVAGVSYIPDARGDLEPSLILRVNK</sequence>
<evidence type="ECO:0000313" key="1">
    <source>
        <dbReference type="EMBL" id="GHB38666.1"/>
    </source>
</evidence>
<dbReference type="Proteomes" id="UP000637980">
    <property type="component" value="Unassembled WGS sequence"/>
</dbReference>
<organism evidence="1 2">
    <name type="scientific">Pseudovibrio japonicus</name>
    <dbReference type="NCBI Taxonomy" id="366534"/>
    <lineage>
        <taxon>Bacteria</taxon>
        <taxon>Pseudomonadati</taxon>
        <taxon>Pseudomonadota</taxon>
        <taxon>Alphaproteobacteria</taxon>
        <taxon>Hyphomicrobiales</taxon>
        <taxon>Stappiaceae</taxon>
        <taxon>Pseudovibrio</taxon>
    </lineage>
</organism>
<evidence type="ECO:0008006" key="3">
    <source>
        <dbReference type="Google" id="ProtNLM"/>
    </source>
</evidence>
<proteinExistence type="predicted"/>
<gene>
    <name evidence="1" type="ORF">GCM10007094_30170</name>
</gene>
<dbReference type="PROSITE" id="PS51257">
    <property type="entry name" value="PROKAR_LIPOPROTEIN"/>
    <property type="match status" value="1"/>
</dbReference>
<evidence type="ECO:0000313" key="2">
    <source>
        <dbReference type="Proteomes" id="UP000637980"/>
    </source>
</evidence>